<evidence type="ECO:0000256" key="5">
    <source>
        <dbReference type="ARBA" id="ARBA00022692"/>
    </source>
</evidence>
<keyword evidence="3" id="KW-1003">Cell membrane</keyword>
<keyword evidence="8" id="KW-0560">Oxidoreductase</keyword>
<protein>
    <recommendedName>
        <fullName evidence="13">XK-related protein</fullName>
    </recommendedName>
</protein>
<feature type="transmembrane region" description="Helical" evidence="13">
    <location>
        <begin position="448"/>
        <end position="467"/>
    </location>
</feature>
<dbReference type="OMA" id="FTFAKEH"/>
<evidence type="ECO:0000256" key="4">
    <source>
        <dbReference type="ARBA" id="ARBA00022617"/>
    </source>
</evidence>
<accession>A0A8U7MNZ4</accession>
<evidence type="ECO:0000256" key="12">
    <source>
        <dbReference type="ARBA" id="ARBA00049908"/>
    </source>
</evidence>
<keyword evidence="7 13" id="KW-1133">Transmembrane helix</keyword>
<dbReference type="InterPro" id="IPR039261">
    <property type="entry name" value="FNR_nucleotide-bd"/>
</dbReference>
<comment type="catalytic activity">
    <reaction evidence="12">
        <text>NADPH + 2 O2 = 2 superoxide + NADP(+) + H(+)</text>
        <dbReference type="Rhea" id="RHEA:63180"/>
        <dbReference type="ChEBI" id="CHEBI:15378"/>
        <dbReference type="ChEBI" id="CHEBI:15379"/>
        <dbReference type="ChEBI" id="CHEBI:18421"/>
        <dbReference type="ChEBI" id="CHEBI:57783"/>
        <dbReference type="ChEBI" id="CHEBI:58349"/>
    </reaction>
</comment>
<dbReference type="FunFam" id="2.40.30.10:FF:000030">
    <property type="entry name" value="cytochrome b-245 heavy chain"/>
    <property type="match status" value="1"/>
</dbReference>
<evidence type="ECO:0000256" key="8">
    <source>
        <dbReference type="ARBA" id="ARBA00023002"/>
    </source>
</evidence>
<reference evidence="14" key="2">
    <citation type="submission" date="2025-08" db="UniProtKB">
        <authorList>
            <consortium name="Ensembl"/>
        </authorList>
    </citation>
    <scope>IDENTIFICATION</scope>
</reference>
<dbReference type="SUPFAM" id="SSF52343">
    <property type="entry name" value="Ferredoxin reductase-like, C-terminal NADP-linked domain"/>
    <property type="match status" value="1"/>
</dbReference>
<dbReference type="SFLD" id="SFLDG01168">
    <property type="entry name" value="Ferric_reductase_subgroup_(FRE"/>
    <property type="match status" value="1"/>
</dbReference>
<dbReference type="GO" id="GO:0005886">
    <property type="term" value="C:plasma membrane"/>
    <property type="evidence" value="ECO:0007669"/>
    <property type="project" value="UniProtKB-SubCell"/>
</dbReference>
<dbReference type="InterPro" id="IPR013121">
    <property type="entry name" value="Fe_red_NAD-bd_6"/>
</dbReference>
<accession>A0A8C3DHA2</accession>
<evidence type="ECO:0000256" key="3">
    <source>
        <dbReference type="ARBA" id="ARBA00022475"/>
    </source>
</evidence>
<keyword evidence="6" id="KW-0479">Metal-binding</keyword>
<keyword evidence="5 13" id="KW-0812">Transmembrane</keyword>
<evidence type="ECO:0000256" key="6">
    <source>
        <dbReference type="ARBA" id="ARBA00022723"/>
    </source>
</evidence>
<dbReference type="Ensembl" id="ENSCMUT00000007528.2">
    <property type="protein sequence ID" value="ENSCMUP00000006971.2"/>
    <property type="gene ID" value="ENSCMUG00000004604.2"/>
</dbReference>
<feature type="transmembrane region" description="Helical" evidence="13">
    <location>
        <begin position="599"/>
        <end position="620"/>
    </location>
</feature>
<keyword evidence="11" id="KW-0325">Glycoprotein</keyword>
<sequence length="965" mass="110647">MKFPGSVLVSLVLFVSETAAALCLSAGYRAAGDRMWQGLTLLFALLPCALVQLSLVFIHRDVSRDRPLVLLLHLLQLGPLVRCVEAFYIYFHAGRVEEPYVSITKKRQIPKDGYSEEIEKEVGQAEGKLCTHRSAFSRASVIQAFLGSAPQLTLQLYICVLQQEVTVARSIFMVLSLLSIVYGALRCNILAIRIKYDDYDVRVKPAAYLCIFLWRSFEIATRVTVLVLFGSVLRIWVFLVVLLNFLGFCFYPWVLFWLSKSPFPENIEKELSRVGTTIVLCLLTFLYAGINMFCWSAVHVELSDPDLISKSQNWYRMTVYYIVRLMENAFLLLMWYIYRTDFYLYVCAPMLVLQLLIGYCMGIFFMLVFYQFCHPCKKLFSSSITEALLSCFKLLYFICQHQKSTLLTGKLVWLGLNVFLFWWYYLVYDVPPKFFYTRVLLGRALALARAPAACLNFNCMLILLPVCRNLLSFLRGSSACCSTRIRRQLDRNLTFHKMVAWMIALHTAIHTIAHLFNVEWSVQARVEEKGTLAAVLSGLGDKPNESYVNFFRQTIGNPIGGLYVAFTYLAGITGVVITLALILIITSSTKTIRRSYFEVFWYTHHLFVIFFIGLVIHGAGRIVRGQTAESLAEHNPEICYKNFSHWGKNGACPIPQFSGNPPMTWKWVVGPMFLYLCERLVRFWRSQQKVVITKVVIHPFKTIELQMMKKGFKMEVGQYIFVKCPAVSKLEWHPFTLTSAPEEDYFSIHVRIVGDWTEGLFNACGCDKQEFQEAWKLPKIAVDGPFGTASEDVFSYETVMLVGAGIGVTPFASVLKSVWYKYCHDATNLKLKKIYFYWLCRDTHAFEWFADLLQSLEAQMQERNNADFLSYNIYLTGWDETQATHFVVHHEEEKDVITGLKQKTLYGRPNWENEFKTIAGKHPGSRIGVFLCGPEGLADTLNKQSISNSEADPRGVHFIFNKENF</sequence>
<reference evidence="15" key="1">
    <citation type="submission" date="2019-10" db="EMBL/GenBank/DDBJ databases">
        <title>Corvus moneduloides (New Caledonian crow) genome, bCorMon1, primary haplotype.</title>
        <authorList>
            <person name="Rutz C."/>
            <person name="Fungtammasan C."/>
            <person name="Mountcastle J."/>
            <person name="Formenti G."/>
            <person name="Chow W."/>
            <person name="Howe K."/>
            <person name="Steele M.P."/>
            <person name="Fernandes J."/>
            <person name="Gilbert M.T.P."/>
            <person name="Fedrigo O."/>
            <person name="Jarvis E.D."/>
            <person name="Gemmell N."/>
        </authorList>
    </citation>
    <scope>NUCLEOTIDE SEQUENCE [LARGE SCALE GENOMIC DNA]</scope>
</reference>
<dbReference type="Proteomes" id="UP000694553">
    <property type="component" value="Unassembled WGS sequence"/>
</dbReference>
<dbReference type="PANTHER" id="PTHR14297:SF8">
    <property type="entry name" value="ENDOPLASMIC RETICULUM MEMBRANE ADAPTER PROTEIN XK"/>
    <property type="match status" value="1"/>
</dbReference>
<evidence type="ECO:0000256" key="2">
    <source>
        <dbReference type="ARBA" id="ARBA00008789"/>
    </source>
</evidence>
<dbReference type="Pfam" id="PF08030">
    <property type="entry name" value="NAD_binding_6"/>
    <property type="match status" value="1"/>
</dbReference>
<dbReference type="InterPro" id="IPR051773">
    <property type="entry name" value="XK-related_adapter"/>
</dbReference>
<keyword evidence="4" id="KW-0349">Heme</keyword>
<feature type="transmembrane region" description="Helical" evidence="13">
    <location>
        <begin position="562"/>
        <end position="587"/>
    </location>
</feature>
<feature type="transmembrane region" description="Helical" evidence="13">
    <location>
        <begin position="350"/>
        <end position="372"/>
    </location>
</feature>
<dbReference type="GO" id="GO:0016491">
    <property type="term" value="F:oxidoreductase activity"/>
    <property type="evidence" value="ECO:0007669"/>
    <property type="project" value="UniProtKB-KW"/>
</dbReference>
<evidence type="ECO:0000256" key="11">
    <source>
        <dbReference type="ARBA" id="ARBA00023180"/>
    </source>
</evidence>
<dbReference type="InterPro" id="IPR000778">
    <property type="entry name" value="Cyt_b245_heavy_chain"/>
</dbReference>
<evidence type="ECO:0000256" key="7">
    <source>
        <dbReference type="ARBA" id="ARBA00022989"/>
    </source>
</evidence>
<keyword evidence="10 13" id="KW-0472">Membrane</keyword>
<dbReference type="InterPro" id="IPR013112">
    <property type="entry name" value="FAD-bd_8"/>
</dbReference>
<feature type="transmembrane region" description="Helical" evidence="13">
    <location>
        <begin position="35"/>
        <end position="58"/>
    </location>
</feature>
<comment type="caution">
    <text evidence="13">Lacks conserved residue(s) required for the propagation of feature annotation.</text>
</comment>
<evidence type="ECO:0000313" key="15">
    <source>
        <dbReference type="Proteomes" id="UP000694553"/>
    </source>
</evidence>
<dbReference type="GO" id="GO:0046872">
    <property type="term" value="F:metal ion binding"/>
    <property type="evidence" value="ECO:0007669"/>
    <property type="project" value="UniProtKB-KW"/>
</dbReference>
<dbReference type="Gene3D" id="3.40.50.80">
    <property type="entry name" value="Nucleotide-binding domain of ferredoxin-NADP reductase (FNR) module"/>
    <property type="match status" value="1"/>
</dbReference>
<reference evidence="14" key="3">
    <citation type="submission" date="2025-09" db="UniProtKB">
        <authorList>
            <consortium name="Ensembl"/>
        </authorList>
    </citation>
    <scope>IDENTIFICATION</scope>
</reference>
<dbReference type="Pfam" id="PF09815">
    <property type="entry name" value="XK-related"/>
    <property type="match status" value="1"/>
</dbReference>
<dbReference type="InterPro" id="IPR018629">
    <property type="entry name" value="XK-rel"/>
</dbReference>
<dbReference type="PRINTS" id="PR00466">
    <property type="entry name" value="GP91PHOX"/>
</dbReference>
<dbReference type="FunFam" id="3.40.50.80:FF:000004">
    <property type="entry name" value="NADPH oxidase isoform 2"/>
    <property type="match status" value="1"/>
</dbReference>
<comment type="subcellular location">
    <subcellularLocation>
        <location evidence="1">Cell membrane</location>
        <topology evidence="1">Multi-pass membrane protein</topology>
    </subcellularLocation>
    <subcellularLocation>
        <location evidence="13">Membrane</location>
        <topology evidence="13">Multi-pass membrane protein</topology>
    </subcellularLocation>
</comment>
<dbReference type="PROSITE" id="PS51384">
    <property type="entry name" value="FAD_FR"/>
    <property type="match status" value="1"/>
</dbReference>
<feature type="transmembrane region" description="Helical" evidence="13">
    <location>
        <begin position="278"/>
        <end position="298"/>
    </location>
</feature>
<dbReference type="SFLD" id="SFLDG01169">
    <property type="entry name" value="NADPH_oxidase_subgroup_(NOX)"/>
    <property type="match status" value="1"/>
</dbReference>
<dbReference type="CDD" id="cd06186">
    <property type="entry name" value="NOX_Duox_like_FAD_NADP"/>
    <property type="match status" value="1"/>
</dbReference>
<name>A0A8C3DHA2_CORMO</name>
<dbReference type="InterPro" id="IPR013130">
    <property type="entry name" value="Fe3_Rdtase_TM_dom"/>
</dbReference>
<dbReference type="AlphaFoldDB" id="A0A8C3DHA2"/>
<dbReference type="Pfam" id="PF01794">
    <property type="entry name" value="Ferric_reduct"/>
    <property type="match status" value="1"/>
</dbReference>
<gene>
    <name evidence="14" type="primary">LOC116440296</name>
</gene>
<dbReference type="InterPro" id="IPR017927">
    <property type="entry name" value="FAD-bd_FR_type"/>
</dbReference>
<feature type="transmembrane region" description="Helical" evidence="13">
    <location>
        <begin position="494"/>
        <end position="516"/>
    </location>
</feature>
<feature type="transmembrane region" description="Helical" evidence="13">
    <location>
        <begin position="318"/>
        <end position="338"/>
    </location>
</feature>
<feature type="transmembrane region" description="Helical" evidence="13">
    <location>
        <begin position="378"/>
        <end position="399"/>
    </location>
</feature>
<proteinExistence type="inferred from homology"/>
<dbReference type="PANTHER" id="PTHR14297">
    <property type="entry name" value="MEMBRANE TRANSPORT PROTEIN XK FAMILY MEMBER"/>
    <property type="match status" value="1"/>
</dbReference>
<evidence type="ECO:0000256" key="1">
    <source>
        <dbReference type="ARBA" id="ARBA00004651"/>
    </source>
</evidence>
<dbReference type="SUPFAM" id="SSF63380">
    <property type="entry name" value="Riboflavin synthase domain-like"/>
    <property type="match status" value="1"/>
</dbReference>
<feature type="transmembrane region" description="Helical" evidence="13">
    <location>
        <begin position="167"/>
        <end position="185"/>
    </location>
</feature>
<dbReference type="SFLD" id="SFLDS00052">
    <property type="entry name" value="Ferric_Reductase_Domain"/>
    <property type="match status" value="1"/>
</dbReference>
<keyword evidence="15" id="KW-1185">Reference proteome</keyword>
<dbReference type="Gene3D" id="2.40.30.10">
    <property type="entry name" value="Translation factors"/>
    <property type="match status" value="1"/>
</dbReference>
<feature type="transmembrane region" description="Helical" evidence="13">
    <location>
        <begin position="235"/>
        <end position="258"/>
    </location>
</feature>
<evidence type="ECO:0000313" key="14">
    <source>
        <dbReference type="Ensembl" id="ENSCMUP00000006971.2"/>
    </source>
</evidence>
<comment type="similarity">
    <text evidence="2 13">Belongs to the XK family.</text>
</comment>
<keyword evidence="9" id="KW-0408">Iron</keyword>
<organism evidence="14 15">
    <name type="scientific">Corvus moneduloides</name>
    <name type="common">New Caledonian crow</name>
    <dbReference type="NCBI Taxonomy" id="1196302"/>
    <lineage>
        <taxon>Eukaryota</taxon>
        <taxon>Metazoa</taxon>
        <taxon>Chordata</taxon>
        <taxon>Craniata</taxon>
        <taxon>Vertebrata</taxon>
        <taxon>Euteleostomi</taxon>
        <taxon>Archelosauria</taxon>
        <taxon>Archosauria</taxon>
        <taxon>Dinosauria</taxon>
        <taxon>Saurischia</taxon>
        <taxon>Theropoda</taxon>
        <taxon>Coelurosauria</taxon>
        <taxon>Aves</taxon>
        <taxon>Neognathae</taxon>
        <taxon>Neoaves</taxon>
        <taxon>Telluraves</taxon>
        <taxon>Australaves</taxon>
        <taxon>Passeriformes</taxon>
        <taxon>Corvoidea</taxon>
        <taxon>Corvidae</taxon>
        <taxon>Corvus</taxon>
    </lineage>
</organism>
<feature type="transmembrane region" description="Helical" evidence="13">
    <location>
        <begin position="411"/>
        <end position="428"/>
    </location>
</feature>
<evidence type="ECO:0000256" key="10">
    <source>
        <dbReference type="ARBA" id="ARBA00023136"/>
    </source>
</evidence>
<dbReference type="Pfam" id="PF08022">
    <property type="entry name" value="FAD_binding_8"/>
    <property type="match status" value="1"/>
</dbReference>
<evidence type="ECO:0000256" key="13">
    <source>
        <dbReference type="RuleBase" id="RU910716"/>
    </source>
</evidence>
<dbReference type="InterPro" id="IPR017938">
    <property type="entry name" value="Riboflavin_synthase-like_b-brl"/>
</dbReference>
<evidence type="ECO:0000256" key="9">
    <source>
        <dbReference type="ARBA" id="ARBA00023004"/>
    </source>
</evidence>